<evidence type="ECO:0000256" key="4">
    <source>
        <dbReference type="ARBA" id="ARBA00022553"/>
    </source>
</evidence>
<dbReference type="InterPro" id="IPR003594">
    <property type="entry name" value="HATPase_dom"/>
</dbReference>
<evidence type="ECO:0000256" key="8">
    <source>
        <dbReference type="ARBA" id="ARBA00022989"/>
    </source>
</evidence>
<reference evidence="15 16" key="1">
    <citation type="submission" date="2023-07" db="EMBL/GenBank/DDBJ databases">
        <title>Sorghum-associated microbial communities from plants grown in Nebraska, USA.</title>
        <authorList>
            <person name="Schachtman D."/>
        </authorList>
    </citation>
    <scope>NUCLEOTIDE SEQUENCE [LARGE SCALE GENOMIC DNA]</scope>
    <source>
        <strain evidence="15 16">BE313</strain>
    </source>
</reference>
<dbReference type="InterPro" id="IPR004358">
    <property type="entry name" value="Sig_transdc_His_kin-like_C"/>
</dbReference>
<dbReference type="GO" id="GO:0016301">
    <property type="term" value="F:kinase activity"/>
    <property type="evidence" value="ECO:0007669"/>
    <property type="project" value="UniProtKB-KW"/>
</dbReference>
<dbReference type="SMART" id="SM00304">
    <property type="entry name" value="HAMP"/>
    <property type="match status" value="1"/>
</dbReference>
<keyword evidence="5" id="KW-0808">Transferase</keyword>
<evidence type="ECO:0000256" key="5">
    <source>
        <dbReference type="ARBA" id="ARBA00022679"/>
    </source>
</evidence>
<keyword evidence="4" id="KW-0597">Phosphoprotein</keyword>
<feature type="transmembrane region" description="Helical" evidence="12">
    <location>
        <begin position="20"/>
        <end position="42"/>
    </location>
</feature>
<dbReference type="SUPFAM" id="SSF47384">
    <property type="entry name" value="Homodimeric domain of signal transducing histidine kinase"/>
    <property type="match status" value="1"/>
</dbReference>
<sequence>MAMRWSRCKWFRSLRGRLLAAYAVGVLIVAAVLSGLFVLIFVSQDEGVSRHRMLQDIAAKTADHLQRHPDGTPRGIEQPPELQWLYNAFPRDIEFRVVDAQGQVVLRVYPHEQLLPVDFHRLPVVGVVDLQVHDAAVQLATVPVADTPSGHLYYLQAVASERILALAQLAARKPVGGSLVVTLLVSIPVLIGLMLLALKSLLRPLRETSEAAAHIDPRNLSARLPIDNVPTELVPLIHAFNQALQRLEQGFRVQQQFLGAAAHELKTPLTLMRGQIELDGTADRESLLMDIDVMARQVHQLLHLAEASEAHNYKIGSIPVVEVAVEAVGFLTRLADRHAVQLDLQLPAEAVHWPGDKSALFTLLKNLLENAIQHSEAGGVVTLAVHALGLSVRDEGHGIAAEHRPHVFERFWRGPGRPSTGSTTGAHTTPQGAGLGLPICQEIALAHGWRLSLGDTEVGALFRLSVQTPPPIHS</sequence>
<feature type="transmembrane region" description="Helical" evidence="12">
    <location>
        <begin position="179"/>
        <end position="198"/>
    </location>
</feature>
<dbReference type="PROSITE" id="PS50885">
    <property type="entry name" value="HAMP"/>
    <property type="match status" value="1"/>
</dbReference>
<dbReference type="EMBL" id="JAVDXT010000001">
    <property type="protein sequence ID" value="MDR7375670.1"/>
    <property type="molecule type" value="Genomic_DNA"/>
</dbReference>
<dbReference type="SMART" id="SM00387">
    <property type="entry name" value="HATPase_c"/>
    <property type="match status" value="1"/>
</dbReference>
<gene>
    <name evidence="15" type="ORF">J2X19_000328</name>
</gene>
<dbReference type="CDD" id="cd00082">
    <property type="entry name" value="HisKA"/>
    <property type="match status" value="1"/>
</dbReference>
<dbReference type="InterPro" id="IPR003660">
    <property type="entry name" value="HAMP_dom"/>
</dbReference>
<evidence type="ECO:0000256" key="3">
    <source>
        <dbReference type="ARBA" id="ARBA00012438"/>
    </source>
</evidence>
<name>A0ABU2C2W0_9BURK</name>
<evidence type="ECO:0000256" key="9">
    <source>
        <dbReference type="ARBA" id="ARBA00023012"/>
    </source>
</evidence>
<dbReference type="RefSeq" id="WP_310370041.1">
    <property type="nucleotide sequence ID" value="NZ_JAVDXT010000001.1"/>
</dbReference>
<evidence type="ECO:0000259" key="13">
    <source>
        <dbReference type="PROSITE" id="PS50109"/>
    </source>
</evidence>
<keyword evidence="8 12" id="KW-1133">Transmembrane helix</keyword>
<dbReference type="SMART" id="SM00388">
    <property type="entry name" value="HisKA"/>
    <property type="match status" value="1"/>
</dbReference>
<evidence type="ECO:0000256" key="7">
    <source>
        <dbReference type="ARBA" id="ARBA00022777"/>
    </source>
</evidence>
<keyword evidence="6 12" id="KW-0812">Transmembrane</keyword>
<evidence type="ECO:0000259" key="14">
    <source>
        <dbReference type="PROSITE" id="PS50885"/>
    </source>
</evidence>
<feature type="region of interest" description="Disordered" evidence="11">
    <location>
        <begin position="413"/>
        <end position="432"/>
    </location>
</feature>
<dbReference type="PANTHER" id="PTHR45436:SF15">
    <property type="entry name" value="SENSOR HISTIDINE KINASE CUSS"/>
    <property type="match status" value="1"/>
</dbReference>
<comment type="caution">
    <text evidence="15">The sequence shown here is derived from an EMBL/GenBank/DDBJ whole genome shotgun (WGS) entry which is preliminary data.</text>
</comment>
<evidence type="ECO:0000256" key="11">
    <source>
        <dbReference type="SAM" id="MobiDB-lite"/>
    </source>
</evidence>
<dbReference type="InterPro" id="IPR005467">
    <property type="entry name" value="His_kinase_dom"/>
</dbReference>
<comment type="catalytic activity">
    <reaction evidence="1">
        <text>ATP + protein L-histidine = ADP + protein N-phospho-L-histidine.</text>
        <dbReference type="EC" id="2.7.13.3"/>
    </reaction>
</comment>
<dbReference type="Pfam" id="PF02518">
    <property type="entry name" value="HATPase_c"/>
    <property type="match status" value="1"/>
</dbReference>
<dbReference type="Gene3D" id="1.10.287.130">
    <property type="match status" value="1"/>
</dbReference>
<dbReference type="InterPro" id="IPR036890">
    <property type="entry name" value="HATPase_C_sf"/>
</dbReference>
<feature type="domain" description="HAMP" evidence="14">
    <location>
        <begin position="199"/>
        <end position="252"/>
    </location>
</feature>
<evidence type="ECO:0000313" key="16">
    <source>
        <dbReference type="Proteomes" id="UP001180487"/>
    </source>
</evidence>
<evidence type="ECO:0000256" key="6">
    <source>
        <dbReference type="ARBA" id="ARBA00022692"/>
    </source>
</evidence>
<dbReference type="PANTHER" id="PTHR45436">
    <property type="entry name" value="SENSOR HISTIDINE KINASE YKOH"/>
    <property type="match status" value="1"/>
</dbReference>
<feature type="compositionally biased region" description="Low complexity" evidence="11">
    <location>
        <begin position="413"/>
        <end position="425"/>
    </location>
</feature>
<dbReference type="Proteomes" id="UP001180487">
    <property type="component" value="Unassembled WGS sequence"/>
</dbReference>
<organism evidence="15 16">
    <name type="scientific">Rhodoferax ferrireducens</name>
    <dbReference type="NCBI Taxonomy" id="192843"/>
    <lineage>
        <taxon>Bacteria</taxon>
        <taxon>Pseudomonadati</taxon>
        <taxon>Pseudomonadota</taxon>
        <taxon>Betaproteobacteria</taxon>
        <taxon>Burkholderiales</taxon>
        <taxon>Comamonadaceae</taxon>
        <taxon>Rhodoferax</taxon>
    </lineage>
</organism>
<dbReference type="Pfam" id="PF00512">
    <property type="entry name" value="HisKA"/>
    <property type="match status" value="1"/>
</dbReference>
<protein>
    <recommendedName>
        <fullName evidence="3">histidine kinase</fullName>
        <ecNumber evidence="3">2.7.13.3</ecNumber>
    </recommendedName>
</protein>
<proteinExistence type="predicted"/>
<evidence type="ECO:0000256" key="12">
    <source>
        <dbReference type="SAM" id="Phobius"/>
    </source>
</evidence>
<keyword evidence="16" id="KW-1185">Reference proteome</keyword>
<dbReference type="EC" id="2.7.13.3" evidence="3"/>
<dbReference type="InterPro" id="IPR003661">
    <property type="entry name" value="HisK_dim/P_dom"/>
</dbReference>
<dbReference type="PRINTS" id="PR00344">
    <property type="entry name" value="BCTRLSENSOR"/>
</dbReference>
<dbReference type="PROSITE" id="PS50109">
    <property type="entry name" value="HIS_KIN"/>
    <property type="match status" value="1"/>
</dbReference>
<feature type="domain" description="Histidine kinase" evidence="13">
    <location>
        <begin position="260"/>
        <end position="470"/>
    </location>
</feature>
<dbReference type="CDD" id="cd06225">
    <property type="entry name" value="HAMP"/>
    <property type="match status" value="1"/>
</dbReference>
<dbReference type="InterPro" id="IPR036097">
    <property type="entry name" value="HisK_dim/P_sf"/>
</dbReference>
<comment type="subcellular location">
    <subcellularLocation>
        <location evidence="2">Membrane</location>
        <topology evidence="2">Multi-pass membrane protein</topology>
    </subcellularLocation>
</comment>
<evidence type="ECO:0000313" key="15">
    <source>
        <dbReference type="EMBL" id="MDR7375670.1"/>
    </source>
</evidence>
<keyword evidence="10 12" id="KW-0472">Membrane</keyword>
<keyword evidence="9" id="KW-0902">Two-component regulatory system</keyword>
<evidence type="ECO:0000256" key="1">
    <source>
        <dbReference type="ARBA" id="ARBA00000085"/>
    </source>
</evidence>
<dbReference type="SUPFAM" id="SSF55874">
    <property type="entry name" value="ATPase domain of HSP90 chaperone/DNA topoisomerase II/histidine kinase"/>
    <property type="match status" value="1"/>
</dbReference>
<evidence type="ECO:0000256" key="2">
    <source>
        <dbReference type="ARBA" id="ARBA00004141"/>
    </source>
</evidence>
<keyword evidence="7 15" id="KW-0418">Kinase</keyword>
<dbReference type="InterPro" id="IPR050428">
    <property type="entry name" value="TCS_sensor_his_kinase"/>
</dbReference>
<dbReference type="Gene3D" id="3.30.565.10">
    <property type="entry name" value="Histidine kinase-like ATPase, C-terminal domain"/>
    <property type="match status" value="1"/>
</dbReference>
<accession>A0ABU2C2W0</accession>
<dbReference type="Pfam" id="PF00672">
    <property type="entry name" value="HAMP"/>
    <property type="match status" value="1"/>
</dbReference>
<evidence type="ECO:0000256" key="10">
    <source>
        <dbReference type="ARBA" id="ARBA00023136"/>
    </source>
</evidence>